<keyword evidence="3" id="KW-1185">Reference proteome</keyword>
<organism evidence="2 3">
    <name type="scientific">Ohtaekwangia kribbensis</name>
    <dbReference type="NCBI Taxonomy" id="688913"/>
    <lineage>
        <taxon>Bacteria</taxon>
        <taxon>Pseudomonadati</taxon>
        <taxon>Bacteroidota</taxon>
        <taxon>Cytophagia</taxon>
        <taxon>Cytophagales</taxon>
        <taxon>Fulvivirgaceae</taxon>
        <taxon>Ohtaekwangia</taxon>
    </lineage>
</organism>
<dbReference type="Proteomes" id="UP001597112">
    <property type="component" value="Unassembled WGS sequence"/>
</dbReference>
<sequence>MMIKQSPESKEYKAWLDLRTRISSATEVTVEVTETAAQREQRIAELLKPQNFEKFCRYYFPHYIDSDFGWFHRKAAKEILTKEDILCALEWPREHAKSVFADIFIPMFLKATKWLTGMIIVSETDSKASVLLGDMQAELLENRRYIADFGEQRTIGNWSDGHFTTTDGIGFWSFGLGQNPAGVRNAAKRPNYCSVDDAANRRRSKNQERIKEDVDYVLGTLLGCLAIKGSKMIFANNRTADKDLMAHLVGDVNEGDPIREGLVHIKVYATEDPVTRKMKLIADGGKPAWGRYTVAHLDNRIKKMGYRNAMRNFYHKDVKEGNIFKEEHLPWVDCLPLDRYDALITYLDPSYKESGDTKGLVLIGKSGSFYDVLWCWVRHASRGAMVKAHYLADDIVKGKQRHPAINIGKRGVNCPHYMEANFIQEDLFMQEYKKEGDSRPEQLRIRPDKRAKPDKEGRIEDLSPISESGCLRFNRKLQKDPDMITLRDQFLEFPNGHDDGPDACEGGIYLLNKRKTRNGKQRKSHSGVYRKKSERAG</sequence>
<dbReference type="EMBL" id="JBHTKA010000001">
    <property type="protein sequence ID" value="MFD0997693.1"/>
    <property type="molecule type" value="Genomic_DNA"/>
</dbReference>
<dbReference type="RefSeq" id="WP_377573104.1">
    <property type="nucleotide sequence ID" value="NZ_JBHTKA010000001.1"/>
</dbReference>
<name>A0ABW3JXH1_9BACT</name>
<protein>
    <recommendedName>
        <fullName evidence="4">Terminase</fullName>
    </recommendedName>
</protein>
<proteinExistence type="predicted"/>
<comment type="caution">
    <text evidence="2">The sequence shown here is derived from an EMBL/GenBank/DDBJ whole genome shotgun (WGS) entry which is preliminary data.</text>
</comment>
<evidence type="ECO:0000313" key="2">
    <source>
        <dbReference type="EMBL" id="MFD0997693.1"/>
    </source>
</evidence>
<reference evidence="3" key="1">
    <citation type="journal article" date="2019" name="Int. J. Syst. Evol. Microbiol.">
        <title>The Global Catalogue of Microorganisms (GCM) 10K type strain sequencing project: providing services to taxonomists for standard genome sequencing and annotation.</title>
        <authorList>
            <consortium name="The Broad Institute Genomics Platform"/>
            <consortium name="The Broad Institute Genome Sequencing Center for Infectious Disease"/>
            <person name="Wu L."/>
            <person name="Ma J."/>
        </authorList>
    </citation>
    <scope>NUCLEOTIDE SEQUENCE [LARGE SCALE GENOMIC DNA]</scope>
    <source>
        <strain evidence="3">CCUG 58938</strain>
    </source>
</reference>
<evidence type="ECO:0008006" key="4">
    <source>
        <dbReference type="Google" id="ProtNLM"/>
    </source>
</evidence>
<evidence type="ECO:0000256" key="1">
    <source>
        <dbReference type="SAM" id="MobiDB-lite"/>
    </source>
</evidence>
<feature type="region of interest" description="Disordered" evidence="1">
    <location>
        <begin position="435"/>
        <end position="461"/>
    </location>
</feature>
<evidence type="ECO:0000313" key="3">
    <source>
        <dbReference type="Proteomes" id="UP001597112"/>
    </source>
</evidence>
<feature type="region of interest" description="Disordered" evidence="1">
    <location>
        <begin position="514"/>
        <end position="537"/>
    </location>
</feature>
<gene>
    <name evidence="2" type="ORF">ACFQ21_00175</name>
</gene>
<accession>A0ABW3JXH1</accession>